<evidence type="ECO:0000313" key="3">
    <source>
        <dbReference type="Proteomes" id="UP001159641"/>
    </source>
</evidence>
<proteinExistence type="predicted"/>
<protein>
    <submittedName>
        <fullName evidence="2">Uncharacterized protein</fullName>
    </submittedName>
</protein>
<organism evidence="2 3">
    <name type="scientific">Eschrichtius robustus</name>
    <name type="common">California gray whale</name>
    <name type="synonym">Eschrichtius gibbosus</name>
    <dbReference type="NCBI Taxonomy" id="9764"/>
    <lineage>
        <taxon>Eukaryota</taxon>
        <taxon>Metazoa</taxon>
        <taxon>Chordata</taxon>
        <taxon>Craniata</taxon>
        <taxon>Vertebrata</taxon>
        <taxon>Euteleostomi</taxon>
        <taxon>Mammalia</taxon>
        <taxon>Eutheria</taxon>
        <taxon>Laurasiatheria</taxon>
        <taxon>Artiodactyla</taxon>
        <taxon>Whippomorpha</taxon>
        <taxon>Cetacea</taxon>
        <taxon>Mysticeti</taxon>
        <taxon>Eschrichtiidae</taxon>
        <taxon>Eschrichtius</taxon>
    </lineage>
</organism>
<comment type="caution">
    <text evidence="2">The sequence shown here is derived from an EMBL/GenBank/DDBJ whole genome shotgun (WGS) entry which is preliminary data.</text>
</comment>
<dbReference type="AlphaFoldDB" id="A0AB34GGW8"/>
<feature type="region of interest" description="Disordered" evidence="1">
    <location>
        <begin position="208"/>
        <end position="261"/>
    </location>
</feature>
<gene>
    <name evidence="2" type="ORF">J1605_013496</name>
</gene>
<sequence length="286" mass="30469">MTLLAWPEPVPLGSKNSCLPLPHPVCAHFCLCLARFPRLEGARASRARLRGRSKEVEISLQPRSVGAGVPGPLQGSLELGSAQPCPTSWQRLDAPRTWRRCPGGGGRVVKNGPAPRPFPASRARPVAKVLGHSQRPPEGQRREAADPWWWQQAAGACVGGSEEGRREEAGFLKPSQPSKTDQQTDRQLARGAGGHSCFSKYLRGAGRSPAGQGCANLGRQGRASRRGMSRRVPGATVPGWGVGADPLMSPRGGQGPEGRGEADEALLLREPLCPLGARPARPLRAR</sequence>
<reference evidence="2 3" key="1">
    <citation type="submission" date="2022-11" db="EMBL/GenBank/DDBJ databases">
        <title>Whole genome sequence of Eschrichtius robustus ER-17-0199.</title>
        <authorList>
            <person name="Bruniche-Olsen A."/>
            <person name="Black A.N."/>
            <person name="Fields C.J."/>
            <person name="Walden K."/>
            <person name="Dewoody J.A."/>
        </authorList>
    </citation>
    <scope>NUCLEOTIDE SEQUENCE [LARGE SCALE GENOMIC DNA]</scope>
    <source>
        <strain evidence="2">ER-17-0199</strain>
        <tissue evidence="2">Blubber</tissue>
    </source>
</reference>
<accession>A0AB34GGW8</accession>
<name>A0AB34GGW8_ESCRO</name>
<keyword evidence="3" id="KW-1185">Reference proteome</keyword>
<dbReference type="EMBL" id="JAIQCJ010002242">
    <property type="protein sequence ID" value="KAJ8778527.1"/>
    <property type="molecule type" value="Genomic_DNA"/>
</dbReference>
<dbReference type="Proteomes" id="UP001159641">
    <property type="component" value="Unassembled WGS sequence"/>
</dbReference>
<evidence type="ECO:0000256" key="1">
    <source>
        <dbReference type="SAM" id="MobiDB-lite"/>
    </source>
</evidence>
<evidence type="ECO:0000313" key="2">
    <source>
        <dbReference type="EMBL" id="KAJ8778527.1"/>
    </source>
</evidence>
<feature type="region of interest" description="Disordered" evidence="1">
    <location>
        <begin position="96"/>
        <end position="194"/>
    </location>
</feature>